<dbReference type="Pfam" id="PF10131">
    <property type="entry name" value="PTPS_related"/>
    <property type="match status" value="1"/>
</dbReference>
<feature type="transmembrane region" description="Helical" evidence="1">
    <location>
        <begin position="314"/>
        <end position="336"/>
    </location>
</feature>
<evidence type="ECO:0000313" key="4">
    <source>
        <dbReference type="Proteomes" id="UP000178870"/>
    </source>
</evidence>
<dbReference type="EMBL" id="MGGP01000019">
    <property type="protein sequence ID" value="OGM31961.1"/>
    <property type="molecule type" value="Genomic_DNA"/>
</dbReference>
<evidence type="ECO:0000256" key="1">
    <source>
        <dbReference type="SAM" id="Phobius"/>
    </source>
</evidence>
<evidence type="ECO:0000313" key="3">
    <source>
        <dbReference type="EMBL" id="OGM31961.1"/>
    </source>
</evidence>
<feature type="transmembrane region" description="Helical" evidence="1">
    <location>
        <begin position="521"/>
        <end position="540"/>
    </location>
</feature>
<evidence type="ECO:0000259" key="2">
    <source>
        <dbReference type="Pfam" id="PF10131"/>
    </source>
</evidence>
<feature type="domain" description="Membrane protein 6-pyruvoyl-tetrahydropterin synthase-related" evidence="2">
    <location>
        <begin position="65"/>
        <end position="409"/>
    </location>
</feature>
<accession>A0A1F7YXE6</accession>
<feature type="transmembrane region" description="Helical" evidence="1">
    <location>
        <begin position="282"/>
        <end position="302"/>
    </location>
</feature>
<dbReference type="InterPro" id="IPR018776">
    <property type="entry name" value="Membrane_prot_PTPS-rel_domain"/>
</dbReference>
<reference evidence="3 4" key="1">
    <citation type="journal article" date="2016" name="Nat. Commun.">
        <title>Thousands of microbial genomes shed light on interconnected biogeochemical processes in an aquifer system.</title>
        <authorList>
            <person name="Anantharaman K."/>
            <person name="Brown C.T."/>
            <person name="Hug L.A."/>
            <person name="Sharon I."/>
            <person name="Castelle C.J."/>
            <person name="Probst A.J."/>
            <person name="Thomas B.C."/>
            <person name="Singh A."/>
            <person name="Wilkins M.J."/>
            <person name="Karaoz U."/>
            <person name="Brodie E.L."/>
            <person name="Williams K.H."/>
            <person name="Hubbard S.S."/>
            <person name="Banfield J.F."/>
        </authorList>
    </citation>
    <scope>NUCLEOTIDE SEQUENCE [LARGE SCALE GENOMIC DNA]</scope>
</reference>
<feature type="transmembrane region" description="Helical" evidence="1">
    <location>
        <begin position="175"/>
        <end position="208"/>
    </location>
</feature>
<organism evidence="3 4">
    <name type="scientific">Candidatus Woesebacteria bacterium RIFCSPHIGHO2_01_FULL_44_21</name>
    <dbReference type="NCBI Taxonomy" id="1802503"/>
    <lineage>
        <taxon>Bacteria</taxon>
        <taxon>Candidatus Woeseibacteriota</taxon>
    </lineage>
</organism>
<feature type="transmembrane region" description="Helical" evidence="1">
    <location>
        <begin position="348"/>
        <end position="368"/>
    </location>
</feature>
<feature type="transmembrane region" description="Helical" evidence="1">
    <location>
        <begin position="115"/>
        <end position="133"/>
    </location>
</feature>
<feature type="transmembrane region" description="Helical" evidence="1">
    <location>
        <begin position="145"/>
        <end position="163"/>
    </location>
</feature>
<keyword evidence="1" id="KW-0812">Transmembrane</keyword>
<feature type="transmembrane region" description="Helical" evidence="1">
    <location>
        <begin position="89"/>
        <end position="109"/>
    </location>
</feature>
<feature type="transmembrane region" description="Helical" evidence="1">
    <location>
        <begin position="60"/>
        <end position="82"/>
    </location>
</feature>
<protein>
    <recommendedName>
        <fullName evidence="2">Membrane protein 6-pyruvoyl-tetrahydropterin synthase-related domain-containing protein</fullName>
    </recommendedName>
</protein>
<gene>
    <name evidence="3" type="ORF">A2803_02635</name>
</gene>
<feature type="transmembrane region" description="Helical" evidence="1">
    <location>
        <begin position="220"/>
        <end position="237"/>
    </location>
</feature>
<dbReference type="Proteomes" id="UP000178870">
    <property type="component" value="Unassembled WGS sequence"/>
</dbReference>
<sequence>MRKILLVLFCASIPAIWYLVAPGGYEPHDLHHLADIYEMRAAILSGQIPPRLGPDYLFGMGYPLFNFYYVLPFYLGAFFYALTGSLMAGFKLVFLASVFVSLTGMYFLLRKFFGTWASTAGAILYLYTPFRAVEIYVRGAIGEALALAILPWVLYFLVTLVLPAQSGKQTSKRNIAISAFVLVLFYLAHNYFFLLTAPFILFFVAILIYFDKKRSKKIKAILMTGALSAGLSAFWWLPAFAEYKLVASGTPFVLIDHFPFLKQLIVPSWGYGSSVWGPYDEISFQIGIANLAVLALVVVIFLKQRKSKNINFKISLLALLSFLVVVFMMNIRSLFIWNLIPFTNFIQFPWRLLTLTTFFTAFLAGFVVDNLGPKKLSAILLATCSMLLVFFYFRPSKVTNKSDEEYVKHFFSNPQYSEDYLQLPLSASERSTNAITQRFAIEKGQVVFENEISKVRWKAEISADEKSEVTASVLNFPGWYVKVDGNTVETYPSDPYGQLTFGVDKGTHEIELYWAETNLRLLADIISLLSLGVVLILILPRGIYRGAPDKT</sequence>
<keyword evidence="1" id="KW-1133">Transmembrane helix</keyword>
<comment type="caution">
    <text evidence="3">The sequence shown here is derived from an EMBL/GenBank/DDBJ whole genome shotgun (WGS) entry which is preliminary data.</text>
</comment>
<name>A0A1F7YXE6_9BACT</name>
<dbReference type="AlphaFoldDB" id="A0A1F7YXE6"/>
<proteinExistence type="predicted"/>
<keyword evidence="1" id="KW-0472">Membrane</keyword>
<feature type="transmembrane region" description="Helical" evidence="1">
    <location>
        <begin position="375"/>
        <end position="393"/>
    </location>
</feature>